<dbReference type="CDD" id="cd00833">
    <property type="entry name" value="PKS"/>
    <property type="match status" value="1"/>
</dbReference>
<dbReference type="Proteomes" id="UP000326979">
    <property type="component" value="Unassembled WGS sequence"/>
</dbReference>
<name>A0A5N8WDY8_9ACTN</name>
<protein>
    <submittedName>
        <fullName evidence="5">Beta keto-acyl synthase</fullName>
    </submittedName>
</protein>
<keyword evidence="1" id="KW-0596">Phosphopantetheine</keyword>
<evidence type="ECO:0000256" key="3">
    <source>
        <dbReference type="SAM" id="MobiDB-lite"/>
    </source>
</evidence>
<organism evidence="5 6">
    <name type="scientific">Streptomyces phyllanthi</name>
    <dbReference type="NCBI Taxonomy" id="1803180"/>
    <lineage>
        <taxon>Bacteria</taxon>
        <taxon>Bacillati</taxon>
        <taxon>Actinomycetota</taxon>
        <taxon>Actinomycetes</taxon>
        <taxon>Kitasatosporales</taxon>
        <taxon>Streptomycetaceae</taxon>
        <taxon>Streptomyces</taxon>
    </lineage>
</organism>
<evidence type="ECO:0000259" key="4">
    <source>
        <dbReference type="PROSITE" id="PS52004"/>
    </source>
</evidence>
<dbReference type="PANTHER" id="PTHR43775:SF37">
    <property type="entry name" value="SI:DKEY-61P9.11"/>
    <property type="match status" value="1"/>
</dbReference>
<feature type="compositionally biased region" description="Low complexity" evidence="3">
    <location>
        <begin position="716"/>
        <end position="744"/>
    </location>
</feature>
<reference evidence="5 6" key="1">
    <citation type="submission" date="2019-07" db="EMBL/GenBank/DDBJ databases">
        <title>New species of Amycolatopsis and Streptomyces.</title>
        <authorList>
            <person name="Duangmal K."/>
            <person name="Teo W.F.A."/>
            <person name="Lipun K."/>
        </authorList>
    </citation>
    <scope>NUCLEOTIDE SEQUENCE [LARGE SCALE GENOMIC DNA]</scope>
    <source>
        <strain evidence="5 6">TISTR 2346</strain>
    </source>
</reference>
<dbReference type="InterPro" id="IPR020841">
    <property type="entry name" value="PKS_Beta-ketoAc_synthase_dom"/>
</dbReference>
<accession>A0A5N8WDY8</accession>
<dbReference type="InterPro" id="IPR016039">
    <property type="entry name" value="Thiolase-like"/>
</dbReference>
<dbReference type="GO" id="GO:0006633">
    <property type="term" value="P:fatty acid biosynthetic process"/>
    <property type="evidence" value="ECO:0007669"/>
    <property type="project" value="TreeGrafter"/>
</dbReference>
<dbReference type="EMBL" id="VJZE01000488">
    <property type="protein sequence ID" value="MPY45660.1"/>
    <property type="molecule type" value="Genomic_DNA"/>
</dbReference>
<dbReference type="GO" id="GO:0005737">
    <property type="term" value="C:cytoplasm"/>
    <property type="evidence" value="ECO:0007669"/>
    <property type="project" value="TreeGrafter"/>
</dbReference>
<dbReference type="RefSeq" id="WP_322725121.1">
    <property type="nucleotide sequence ID" value="NZ_VJZE01000488.1"/>
</dbReference>
<evidence type="ECO:0000256" key="2">
    <source>
        <dbReference type="ARBA" id="ARBA00022553"/>
    </source>
</evidence>
<dbReference type="Pfam" id="PF02801">
    <property type="entry name" value="Ketoacyl-synt_C"/>
    <property type="match status" value="1"/>
</dbReference>
<proteinExistence type="predicted"/>
<dbReference type="SUPFAM" id="SSF53901">
    <property type="entry name" value="Thiolase-like"/>
    <property type="match status" value="3"/>
</dbReference>
<dbReference type="GO" id="GO:0004312">
    <property type="term" value="F:fatty acid synthase activity"/>
    <property type="evidence" value="ECO:0007669"/>
    <property type="project" value="TreeGrafter"/>
</dbReference>
<dbReference type="InterPro" id="IPR014030">
    <property type="entry name" value="Ketoacyl_synth_N"/>
</dbReference>
<dbReference type="PROSITE" id="PS52004">
    <property type="entry name" value="KS3_2"/>
    <property type="match status" value="2"/>
</dbReference>
<dbReference type="GO" id="GO:0005886">
    <property type="term" value="C:plasma membrane"/>
    <property type="evidence" value="ECO:0007669"/>
    <property type="project" value="TreeGrafter"/>
</dbReference>
<dbReference type="InterPro" id="IPR050091">
    <property type="entry name" value="PKS_NRPS_Biosynth_Enz"/>
</dbReference>
<dbReference type="Pfam" id="PF00109">
    <property type="entry name" value="ketoacyl-synt"/>
    <property type="match status" value="2"/>
</dbReference>
<keyword evidence="2" id="KW-0597">Phosphoprotein</keyword>
<dbReference type="SMART" id="SM00825">
    <property type="entry name" value="PKS_KS"/>
    <property type="match status" value="1"/>
</dbReference>
<feature type="domain" description="Ketosynthase family 3 (KS3)" evidence="4">
    <location>
        <begin position="439"/>
        <end position="794"/>
    </location>
</feature>
<feature type="domain" description="Ketosynthase family 3 (KS3)" evidence="4">
    <location>
        <begin position="3"/>
        <end position="420"/>
    </location>
</feature>
<dbReference type="AlphaFoldDB" id="A0A5N8WDY8"/>
<feature type="compositionally biased region" description="Acidic residues" evidence="3">
    <location>
        <begin position="554"/>
        <end position="568"/>
    </location>
</feature>
<feature type="non-terminal residue" evidence="5">
    <location>
        <position position="794"/>
    </location>
</feature>
<comment type="caution">
    <text evidence="5">The sequence shown here is derived from an EMBL/GenBank/DDBJ whole genome shotgun (WGS) entry which is preliminary data.</text>
</comment>
<evidence type="ECO:0000256" key="1">
    <source>
        <dbReference type="ARBA" id="ARBA00022450"/>
    </source>
</evidence>
<dbReference type="GO" id="GO:0071770">
    <property type="term" value="P:DIM/DIP cell wall layer assembly"/>
    <property type="evidence" value="ECO:0007669"/>
    <property type="project" value="TreeGrafter"/>
</dbReference>
<sequence>MRFEPIAVVGRGCVLPDAPDPDTFWDNVLAGRTSLTDAPEGRWRLSDTWAVGDPAGDCTDRTWSRTGGYVRDFRIPADGLDPALDPVFHWTLHGAGAALREAGQERLAHRTGLVLGNLSFPTTGMTAYAEHVWFGGRGRGGARPDPRNRFMSGLPAHLAARELGLGLGAFALDAACASSLYAVGLACRTLHERRADVMLAGGVNRADDLFLHISFCSLAALSRTGRSRPFHRRADGLVPAEGAGFVALMRLEDALTAGAPVFGVIRGVGLSNDGRGSGLLVPSAEGQERAMLQAYEAAGVPPESVRLLECHATGTPVGDAVEVRSAARVFAEARDLPAGSVKSNVGHLITAAGAAGLLKTLGALRSGVRPPTLGAEEPLEALSGTPLRLLQEPEDWTGVRRAAVSSFGFGGNNAHLVVDAWTGDDCGTPAVPAAPVGQAEPVAVVAVGARVADGRDLDDLRQALLTGARHGEARATVTVALDGLRFPPLDLEHAHAQQLLVLEAAREAASRTKLSGERTMVLVGMGCDPEVARYVARWRAPELLGAAAAGAADTDGEADADGVGEADADAGRADADVRTLRDAIQPPQSSSAVVGTMPNVVANRISAQLGLGGPGFTVSAEEASGLVALDLGVSALRAGDADAVLVGAVDLSHEPVHQAALTELGRPAPPGDAAVVMILKRLTDARVEGDTVLAVLDPEPGANGANGANDAHEPTEAGAVPETGPAPEAGAVPEAGPAPGAGTASEWTVGDPPGTGAAPDHFDPRDLFGRPHAAAGLLAVVTSVLALHHRAVPR</sequence>
<dbReference type="PANTHER" id="PTHR43775">
    <property type="entry name" value="FATTY ACID SYNTHASE"/>
    <property type="match status" value="1"/>
</dbReference>
<keyword evidence="6" id="KW-1185">Reference proteome</keyword>
<evidence type="ECO:0000313" key="6">
    <source>
        <dbReference type="Proteomes" id="UP000326979"/>
    </source>
</evidence>
<dbReference type="InterPro" id="IPR014031">
    <property type="entry name" value="Ketoacyl_synth_C"/>
</dbReference>
<gene>
    <name evidence="5" type="ORF">FNH04_38900</name>
</gene>
<evidence type="ECO:0000313" key="5">
    <source>
        <dbReference type="EMBL" id="MPY45660.1"/>
    </source>
</evidence>
<feature type="region of interest" description="Disordered" evidence="3">
    <location>
        <begin position="697"/>
        <end position="765"/>
    </location>
</feature>
<dbReference type="Gene3D" id="3.40.47.10">
    <property type="match status" value="2"/>
</dbReference>
<feature type="region of interest" description="Disordered" evidence="3">
    <location>
        <begin position="550"/>
        <end position="575"/>
    </location>
</feature>